<dbReference type="EMBL" id="JALQCW010000004">
    <property type="protein sequence ID" value="MCK9796466.1"/>
    <property type="molecule type" value="Genomic_DNA"/>
</dbReference>
<dbReference type="Proteomes" id="UP001155059">
    <property type="component" value="Unassembled WGS sequence"/>
</dbReference>
<proteinExistence type="predicted"/>
<keyword evidence="1" id="KW-0238">DNA-binding</keyword>
<sequence length="49" mass="5596">MFTDIALCNFKPKSKIYKASDRDGMFLTVLPTGTVTFRYDKGWATWAMA</sequence>
<reference evidence="1 2" key="2">
    <citation type="journal article" date="2023" name="Plant Pathol.">
        <title>Dismantling and reorganizing Pseudomonas marginalis sensu#lato.</title>
        <authorList>
            <person name="Sawada H."/>
            <person name="Fujikawa T."/>
            <person name="Satou M."/>
        </authorList>
    </citation>
    <scope>NUCLEOTIDE SEQUENCE [LARGE SCALE GENOMIC DNA]</scope>
    <source>
        <strain evidence="1 2">MAFF 302030</strain>
    </source>
</reference>
<organism evidence="1 2">
    <name type="scientific">Pseudomonas morbosilactucae</name>
    <dbReference type="NCBI Taxonomy" id="2938197"/>
    <lineage>
        <taxon>Bacteria</taxon>
        <taxon>Pseudomonadati</taxon>
        <taxon>Pseudomonadota</taxon>
        <taxon>Gammaproteobacteria</taxon>
        <taxon>Pseudomonadales</taxon>
        <taxon>Pseudomonadaceae</taxon>
        <taxon>Pseudomonas</taxon>
    </lineage>
</organism>
<name>A0A9X1YRQ7_9PSED</name>
<protein>
    <submittedName>
        <fullName evidence="1">Arm DNA-binding domain-containing protein</fullName>
    </submittedName>
</protein>
<reference evidence="1 2" key="1">
    <citation type="journal article" date="2022" name="Int. J. Syst. Evol. Microbiol.">
        <title>Pseudomonas aegrilactucae sp. nov. and Pseudomonas morbosilactucae sp. nov., pathogens causing bacterial rot of lettuce in Japan.</title>
        <authorList>
            <person name="Sawada H."/>
            <person name="Fujikawa T."/>
            <person name="Satou M."/>
        </authorList>
    </citation>
    <scope>NUCLEOTIDE SEQUENCE [LARGE SCALE GENOMIC DNA]</scope>
    <source>
        <strain evidence="1 2">MAFF 302030</strain>
    </source>
</reference>
<dbReference type="RefSeq" id="WP_268264266.1">
    <property type="nucleotide sequence ID" value="NZ_JALQCW010000004.1"/>
</dbReference>
<evidence type="ECO:0000313" key="2">
    <source>
        <dbReference type="Proteomes" id="UP001155059"/>
    </source>
</evidence>
<dbReference type="Gene3D" id="3.30.160.390">
    <property type="entry name" value="Integrase, DNA-binding domain"/>
    <property type="match status" value="1"/>
</dbReference>
<comment type="caution">
    <text evidence="1">The sequence shown here is derived from an EMBL/GenBank/DDBJ whole genome shotgun (WGS) entry which is preliminary data.</text>
</comment>
<evidence type="ECO:0000313" key="1">
    <source>
        <dbReference type="EMBL" id="MCK9796466.1"/>
    </source>
</evidence>
<gene>
    <name evidence="1" type="ORF">M1B34_01550</name>
</gene>
<accession>A0A9X1YRQ7</accession>
<dbReference type="GO" id="GO:0003677">
    <property type="term" value="F:DNA binding"/>
    <property type="evidence" value="ECO:0007669"/>
    <property type="project" value="UniProtKB-KW"/>
</dbReference>
<dbReference type="AlphaFoldDB" id="A0A9X1YRQ7"/>
<dbReference type="InterPro" id="IPR038488">
    <property type="entry name" value="Integrase_DNA-bd_sf"/>
</dbReference>